<sequence>MLSYSALPHAAHRLGPPVGPILNSGRSRRAMGRVKSIAWGINAYHRGVRTRSSPRGSQRSTKATCNVRQAFALLHQRNQDQVDGGLDRHLDDGGFSNHDEVGGRGDRLGRKMVASKVKPGSRSAKPASSRIATGSERFNRSRIHVTAEDRPDRLVQGLTFERRESREEQEGDGV</sequence>
<name>A0A426XEY3_ENSVE</name>
<dbReference type="Proteomes" id="UP000287651">
    <property type="component" value="Unassembled WGS sequence"/>
</dbReference>
<evidence type="ECO:0000313" key="3">
    <source>
        <dbReference type="Proteomes" id="UP000287651"/>
    </source>
</evidence>
<dbReference type="AlphaFoldDB" id="A0A426XEY3"/>
<proteinExistence type="predicted"/>
<comment type="caution">
    <text evidence="2">The sequence shown here is derived from an EMBL/GenBank/DDBJ whole genome shotgun (WGS) entry which is preliminary data.</text>
</comment>
<protein>
    <submittedName>
        <fullName evidence="2">Uncharacterized protein</fullName>
    </submittedName>
</protein>
<evidence type="ECO:0000256" key="1">
    <source>
        <dbReference type="SAM" id="MobiDB-lite"/>
    </source>
</evidence>
<feature type="region of interest" description="Disordered" evidence="1">
    <location>
        <begin position="82"/>
        <end position="151"/>
    </location>
</feature>
<gene>
    <name evidence="2" type="ORF">B296_00054162</name>
</gene>
<feature type="compositionally biased region" description="Basic and acidic residues" evidence="1">
    <location>
        <begin position="82"/>
        <end position="109"/>
    </location>
</feature>
<organism evidence="2 3">
    <name type="scientific">Ensete ventricosum</name>
    <name type="common">Abyssinian banana</name>
    <name type="synonym">Musa ensete</name>
    <dbReference type="NCBI Taxonomy" id="4639"/>
    <lineage>
        <taxon>Eukaryota</taxon>
        <taxon>Viridiplantae</taxon>
        <taxon>Streptophyta</taxon>
        <taxon>Embryophyta</taxon>
        <taxon>Tracheophyta</taxon>
        <taxon>Spermatophyta</taxon>
        <taxon>Magnoliopsida</taxon>
        <taxon>Liliopsida</taxon>
        <taxon>Zingiberales</taxon>
        <taxon>Musaceae</taxon>
        <taxon>Ensete</taxon>
    </lineage>
</organism>
<evidence type="ECO:0000313" key="2">
    <source>
        <dbReference type="EMBL" id="RRT38024.1"/>
    </source>
</evidence>
<dbReference type="EMBL" id="AMZH03021630">
    <property type="protein sequence ID" value="RRT38024.1"/>
    <property type="molecule type" value="Genomic_DNA"/>
</dbReference>
<reference evidence="2 3" key="1">
    <citation type="journal article" date="2014" name="Agronomy (Basel)">
        <title>A Draft Genome Sequence for Ensete ventricosum, the Drought-Tolerant Tree Against Hunger.</title>
        <authorList>
            <person name="Harrison J."/>
            <person name="Moore K.A."/>
            <person name="Paszkiewicz K."/>
            <person name="Jones T."/>
            <person name="Grant M."/>
            <person name="Ambacheew D."/>
            <person name="Muzemil S."/>
            <person name="Studholme D.J."/>
        </authorList>
    </citation>
    <scope>NUCLEOTIDE SEQUENCE [LARGE SCALE GENOMIC DNA]</scope>
</reference>
<accession>A0A426XEY3</accession>